<comment type="caution">
    <text evidence="2">The sequence shown here is derived from an EMBL/GenBank/DDBJ whole genome shotgun (WGS) entry which is preliminary data.</text>
</comment>
<dbReference type="GO" id="GO:0003676">
    <property type="term" value="F:nucleic acid binding"/>
    <property type="evidence" value="ECO:0007669"/>
    <property type="project" value="InterPro"/>
</dbReference>
<evidence type="ECO:0000313" key="3">
    <source>
        <dbReference type="Proteomes" id="UP000290289"/>
    </source>
</evidence>
<dbReference type="InterPro" id="IPR002156">
    <property type="entry name" value="RNaseH_domain"/>
</dbReference>
<sequence>MAAAICDFVFGFRLWHGSLVSREDMVTATSKVGSKQNRVLNMPCELKIFESDAKMIIQMLRKETPIDFSLECILGDIESLACRLTSVSFAYVSRESNLAAHSVANEEQYLSGDVGRILPNLVILSVSLFLANENSNGDGPSDSATADGDAEVTNVDDGELYIDELNELEASFSKVAIQEPGTDA</sequence>
<accession>A0A498JZK9</accession>
<protein>
    <recommendedName>
        <fullName evidence="1">RNase H type-1 domain-containing protein</fullName>
    </recommendedName>
</protein>
<organism evidence="2 3">
    <name type="scientific">Malus domestica</name>
    <name type="common">Apple</name>
    <name type="synonym">Pyrus malus</name>
    <dbReference type="NCBI Taxonomy" id="3750"/>
    <lineage>
        <taxon>Eukaryota</taxon>
        <taxon>Viridiplantae</taxon>
        <taxon>Streptophyta</taxon>
        <taxon>Embryophyta</taxon>
        <taxon>Tracheophyta</taxon>
        <taxon>Spermatophyta</taxon>
        <taxon>Magnoliopsida</taxon>
        <taxon>eudicotyledons</taxon>
        <taxon>Gunneridae</taxon>
        <taxon>Pentapetalae</taxon>
        <taxon>rosids</taxon>
        <taxon>fabids</taxon>
        <taxon>Rosales</taxon>
        <taxon>Rosaceae</taxon>
        <taxon>Amygdaloideae</taxon>
        <taxon>Maleae</taxon>
        <taxon>Malus</taxon>
    </lineage>
</organism>
<name>A0A498JZK9_MALDO</name>
<dbReference type="Proteomes" id="UP000290289">
    <property type="component" value="Chromosome 4"/>
</dbReference>
<feature type="domain" description="RNase H type-1" evidence="1">
    <location>
        <begin position="48"/>
        <end position="106"/>
    </location>
</feature>
<proteinExistence type="predicted"/>
<gene>
    <name evidence="2" type="ORF">DVH24_001574</name>
</gene>
<dbReference type="Pfam" id="PF13456">
    <property type="entry name" value="RVT_3"/>
    <property type="match status" value="1"/>
</dbReference>
<dbReference type="EMBL" id="RDQH01000330">
    <property type="protein sequence ID" value="RXI01340.1"/>
    <property type="molecule type" value="Genomic_DNA"/>
</dbReference>
<keyword evidence="3" id="KW-1185">Reference proteome</keyword>
<dbReference type="AlphaFoldDB" id="A0A498JZK9"/>
<evidence type="ECO:0000259" key="1">
    <source>
        <dbReference type="Pfam" id="PF13456"/>
    </source>
</evidence>
<dbReference type="GO" id="GO:0004523">
    <property type="term" value="F:RNA-DNA hybrid ribonuclease activity"/>
    <property type="evidence" value="ECO:0007669"/>
    <property type="project" value="InterPro"/>
</dbReference>
<evidence type="ECO:0000313" key="2">
    <source>
        <dbReference type="EMBL" id="RXI01340.1"/>
    </source>
</evidence>
<reference evidence="2 3" key="1">
    <citation type="submission" date="2018-10" db="EMBL/GenBank/DDBJ databases">
        <title>A high-quality apple genome assembly.</title>
        <authorList>
            <person name="Hu J."/>
        </authorList>
    </citation>
    <scope>NUCLEOTIDE SEQUENCE [LARGE SCALE GENOMIC DNA]</scope>
    <source>
        <strain evidence="3">cv. HFTH1</strain>
        <tissue evidence="2">Young leaf</tissue>
    </source>
</reference>